<dbReference type="InterPro" id="IPR012340">
    <property type="entry name" value="NA-bd_OB-fold"/>
</dbReference>
<accession>A0A917XMU6</accession>
<dbReference type="PANTHER" id="PTHR34075">
    <property type="entry name" value="BLR3430 PROTEIN"/>
    <property type="match status" value="1"/>
</dbReference>
<dbReference type="SUPFAM" id="SSF50249">
    <property type="entry name" value="Nucleic acid-binding proteins"/>
    <property type="match status" value="1"/>
</dbReference>
<reference evidence="3" key="1">
    <citation type="journal article" date="2014" name="Int. J. Syst. Evol. Microbiol.">
        <title>Complete genome sequence of Corynebacterium casei LMG S-19264T (=DSM 44701T), isolated from a smear-ripened cheese.</title>
        <authorList>
            <consortium name="US DOE Joint Genome Institute (JGI-PGF)"/>
            <person name="Walter F."/>
            <person name="Albersmeier A."/>
            <person name="Kalinowski J."/>
            <person name="Ruckert C."/>
        </authorList>
    </citation>
    <scope>NUCLEOTIDE SEQUENCE</scope>
    <source>
        <strain evidence="3">CGMCC 4.7110</strain>
    </source>
</reference>
<sequence>MSAVLSRALPPERVQIATDHVTEPFWQAARERRLAAPRCADCGHFRLPPTPFCPECQSQKVDWVQLSGRASVFSFSVVRDIPGLDDAVVVAAVVDLPDAPGARLVSNVIDADPDEVRIGMELVVDFSPVSDGWLLPVFRPFTPAVEGKEG</sequence>
<dbReference type="Pfam" id="PF12172">
    <property type="entry name" value="zf-ChsH2"/>
    <property type="match status" value="1"/>
</dbReference>
<dbReference type="AlphaFoldDB" id="A0A917XMU6"/>
<evidence type="ECO:0000313" key="3">
    <source>
        <dbReference type="EMBL" id="GGN39270.1"/>
    </source>
</evidence>
<dbReference type="InterPro" id="IPR022002">
    <property type="entry name" value="ChsH2_Znr"/>
</dbReference>
<dbReference type="InterPro" id="IPR052513">
    <property type="entry name" value="Thioester_dehydratase-like"/>
</dbReference>
<feature type="domain" description="ChsH2 rubredoxin-like zinc ribbon" evidence="2">
    <location>
        <begin position="26"/>
        <end position="61"/>
    </location>
</feature>
<proteinExistence type="predicted"/>
<organism evidence="3 4">
    <name type="scientific">Streptomyces fuscichromogenes</name>
    <dbReference type="NCBI Taxonomy" id="1324013"/>
    <lineage>
        <taxon>Bacteria</taxon>
        <taxon>Bacillati</taxon>
        <taxon>Actinomycetota</taxon>
        <taxon>Actinomycetes</taxon>
        <taxon>Kitasatosporales</taxon>
        <taxon>Streptomycetaceae</taxon>
        <taxon>Streptomyces</taxon>
    </lineage>
</organism>
<protein>
    <recommendedName>
        <fullName evidence="5">Acyl dehydratase</fullName>
    </recommendedName>
</protein>
<evidence type="ECO:0008006" key="5">
    <source>
        <dbReference type="Google" id="ProtNLM"/>
    </source>
</evidence>
<keyword evidence="4" id="KW-1185">Reference proteome</keyword>
<reference evidence="3" key="2">
    <citation type="submission" date="2020-09" db="EMBL/GenBank/DDBJ databases">
        <authorList>
            <person name="Sun Q."/>
            <person name="Zhou Y."/>
        </authorList>
    </citation>
    <scope>NUCLEOTIDE SEQUENCE</scope>
    <source>
        <strain evidence="3">CGMCC 4.7110</strain>
    </source>
</reference>
<comment type="caution">
    <text evidence="3">The sequence shown here is derived from an EMBL/GenBank/DDBJ whole genome shotgun (WGS) entry which is preliminary data.</text>
</comment>
<dbReference type="PANTHER" id="PTHR34075:SF5">
    <property type="entry name" value="BLR3430 PROTEIN"/>
    <property type="match status" value="1"/>
</dbReference>
<dbReference type="InterPro" id="IPR002878">
    <property type="entry name" value="ChsH2_C"/>
</dbReference>
<evidence type="ECO:0000313" key="4">
    <source>
        <dbReference type="Proteomes" id="UP000653411"/>
    </source>
</evidence>
<dbReference type="RefSeq" id="WP_189268355.1">
    <property type="nucleotide sequence ID" value="NZ_BMML01000030.1"/>
</dbReference>
<dbReference type="EMBL" id="BMML01000030">
    <property type="protein sequence ID" value="GGN39270.1"/>
    <property type="molecule type" value="Genomic_DNA"/>
</dbReference>
<dbReference type="Gene3D" id="6.10.30.10">
    <property type="match status" value="1"/>
</dbReference>
<evidence type="ECO:0000259" key="2">
    <source>
        <dbReference type="Pfam" id="PF12172"/>
    </source>
</evidence>
<evidence type="ECO:0000259" key="1">
    <source>
        <dbReference type="Pfam" id="PF01796"/>
    </source>
</evidence>
<dbReference type="Pfam" id="PF01796">
    <property type="entry name" value="OB_ChsH2_C"/>
    <property type="match status" value="1"/>
</dbReference>
<gene>
    <name evidence="3" type="ORF">GCM10011578_085580</name>
</gene>
<feature type="domain" description="ChsH2 C-terminal OB-fold" evidence="1">
    <location>
        <begin position="63"/>
        <end position="126"/>
    </location>
</feature>
<name>A0A917XMU6_9ACTN</name>
<dbReference type="Proteomes" id="UP000653411">
    <property type="component" value="Unassembled WGS sequence"/>
</dbReference>